<organism evidence="1 2">
    <name type="scientific">Corynebacterium felinum</name>
    <dbReference type="NCBI Taxonomy" id="131318"/>
    <lineage>
        <taxon>Bacteria</taxon>
        <taxon>Bacillati</taxon>
        <taxon>Actinomycetota</taxon>
        <taxon>Actinomycetes</taxon>
        <taxon>Mycobacteriales</taxon>
        <taxon>Corynebacteriaceae</taxon>
        <taxon>Corynebacterium</taxon>
    </lineage>
</organism>
<reference evidence="1 2" key="1">
    <citation type="submission" date="2023-07" db="EMBL/GenBank/DDBJ databases">
        <title>Sequencing the genomes of 1000 actinobacteria strains.</title>
        <authorList>
            <person name="Klenk H.-P."/>
        </authorList>
    </citation>
    <scope>NUCLEOTIDE SEQUENCE [LARGE SCALE GENOMIC DNA]</scope>
    <source>
        <strain evidence="1 2">DSM 44508</strain>
    </source>
</reference>
<evidence type="ECO:0000313" key="2">
    <source>
        <dbReference type="Proteomes" id="UP001183619"/>
    </source>
</evidence>
<accession>A0ABU2BF04</accession>
<comment type="caution">
    <text evidence="1">The sequence shown here is derived from an EMBL/GenBank/DDBJ whole genome shotgun (WGS) entry which is preliminary data.</text>
</comment>
<name>A0ABU2BF04_9CORY</name>
<protein>
    <submittedName>
        <fullName evidence="1">Uncharacterized protein</fullName>
    </submittedName>
</protein>
<gene>
    <name evidence="1" type="ORF">J2S37_002492</name>
</gene>
<keyword evidence="2" id="KW-1185">Reference proteome</keyword>
<evidence type="ECO:0000313" key="1">
    <source>
        <dbReference type="EMBL" id="MDR7355954.1"/>
    </source>
</evidence>
<proteinExistence type="predicted"/>
<dbReference type="Proteomes" id="UP001183619">
    <property type="component" value="Unassembled WGS sequence"/>
</dbReference>
<dbReference type="EMBL" id="JAVDYF010000001">
    <property type="protein sequence ID" value="MDR7355954.1"/>
    <property type="molecule type" value="Genomic_DNA"/>
</dbReference>
<sequence length="33" mass="3344">MGLKLLKLISLVSIYEATEPAVGGIGLAEKAAS</sequence>